<evidence type="ECO:0000313" key="3">
    <source>
        <dbReference type="Proteomes" id="UP001597112"/>
    </source>
</evidence>
<dbReference type="SUPFAM" id="SSF109854">
    <property type="entry name" value="DinB/YfiT-like putative metalloenzymes"/>
    <property type="match status" value="1"/>
</dbReference>
<protein>
    <submittedName>
        <fullName evidence="2">DUF664 domain-containing protein</fullName>
    </submittedName>
</protein>
<gene>
    <name evidence="2" type="ORF">ACFQ21_11810</name>
</gene>
<evidence type="ECO:0000256" key="1">
    <source>
        <dbReference type="SAM" id="SignalP"/>
    </source>
</evidence>
<dbReference type="Gene3D" id="1.20.120.450">
    <property type="entry name" value="dinb family like domain"/>
    <property type="match status" value="1"/>
</dbReference>
<comment type="caution">
    <text evidence="2">The sequence shown here is derived from an EMBL/GenBank/DDBJ whole genome shotgun (WGS) entry which is preliminary data.</text>
</comment>
<dbReference type="Gene3D" id="2.60.120.260">
    <property type="entry name" value="Galactose-binding domain-like"/>
    <property type="match status" value="1"/>
</dbReference>
<dbReference type="InterPro" id="IPR034660">
    <property type="entry name" value="DinB/YfiT-like"/>
</dbReference>
<dbReference type="Pfam" id="PF04978">
    <property type="entry name" value="MST"/>
    <property type="match status" value="1"/>
</dbReference>
<keyword evidence="1" id="KW-0732">Signal</keyword>
<sequence length="377" mass="42891">MKKILVAIAVVASMNVYAQTKEVSRNWTSFVQTVDASFLKKKVKFKVTASAKAIIADSTAWAGIWVRVDNKNGEAGFFENMGDKPIRSNAWQTYTIEGEMDANADKINFGGLCMNNGKFYFDNFEFYVQNDAGKLQKAPIKNGSFEMPVVKNVIPEWNEGTNPLAPVRIKEFTFSSANDATNGKSALVIEGKGIKRDTTYLIGPVEGFSPQIGTLVTMLNNLSTRVENSVKLLNLQETDHLMDDKANTIGALIMHLAAAEAYYQVYTFENREFNEEEKQKWEVALNLGEEARQKFKGHDVEYYLAIYRDVRKKTIAELSKRNDEWLAQVRPGSDINNHFCWFHVMEHQSSHLGQILLMKKRLPKREEKQEIKIERGH</sequence>
<feature type="signal peptide" evidence="1">
    <location>
        <begin position="1"/>
        <end position="18"/>
    </location>
</feature>
<name>A0ABW3K1N1_9BACT</name>
<accession>A0ABW3K1N1</accession>
<dbReference type="EMBL" id="JBHTKA010000003">
    <property type="protein sequence ID" value="MFD0999997.1"/>
    <property type="molecule type" value="Genomic_DNA"/>
</dbReference>
<organism evidence="2 3">
    <name type="scientific">Ohtaekwangia kribbensis</name>
    <dbReference type="NCBI Taxonomy" id="688913"/>
    <lineage>
        <taxon>Bacteria</taxon>
        <taxon>Pseudomonadati</taxon>
        <taxon>Bacteroidota</taxon>
        <taxon>Cytophagia</taxon>
        <taxon>Cytophagales</taxon>
        <taxon>Fulvivirgaceae</taxon>
        <taxon>Ohtaekwangia</taxon>
    </lineage>
</organism>
<keyword evidence="3" id="KW-1185">Reference proteome</keyword>
<evidence type="ECO:0000313" key="2">
    <source>
        <dbReference type="EMBL" id="MFD0999997.1"/>
    </source>
</evidence>
<feature type="chain" id="PRO_5045064125" evidence="1">
    <location>
        <begin position="19"/>
        <end position="377"/>
    </location>
</feature>
<dbReference type="InterPro" id="IPR007061">
    <property type="entry name" value="MST-like"/>
</dbReference>
<reference evidence="3" key="1">
    <citation type="journal article" date="2019" name="Int. J. Syst. Evol. Microbiol.">
        <title>The Global Catalogue of Microorganisms (GCM) 10K type strain sequencing project: providing services to taxonomists for standard genome sequencing and annotation.</title>
        <authorList>
            <consortium name="The Broad Institute Genomics Platform"/>
            <consortium name="The Broad Institute Genome Sequencing Center for Infectious Disease"/>
            <person name="Wu L."/>
            <person name="Ma J."/>
        </authorList>
    </citation>
    <scope>NUCLEOTIDE SEQUENCE [LARGE SCALE GENOMIC DNA]</scope>
    <source>
        <strain evidence="3">CCUG 58938</strain>
    </source>
</reference>
<proteinExistence type="predicted"/>
<dbReference type="RefSeq" id="WP_377579213.1">
    <property type="nucleotide sequence ID" value="NZ_JBHTKA010000003.1"/>
</dbReference>
<dbReference type="Proteomes" id="UP001597112">
    <property type="component" value="Unassembled WGS sequence"/>
</dbReference>